<feature type="domain" description="GP-PDE" evidence="1">
    <location>
        <begin position="1"/>
        <end position="297"/>
    </location>
</feature>
<evidence type="ECO:0000259" key="1">
    <source>
        <dbReference type="PROSITE" id="PS51704"/>
    </source>
</evidence>
<dbReference type="Gene3D" id="3.20.20.190">
    <property type="entry name" value="Phosphatidylinositol (PI) phosphodiesterase"/>
    <property type="match status" value="1"/>
</dbReference>
<gene>
    <name evidence="2" type="ORF">D9757_006988</name>
</gene>
<sequence>MVKLHSTQPKQANYKVHRALIDGATTLELDNGITKDGHVVHDENIVAEKCQDTRPAFEEDPEFPYVGKYIANLTLAQLQTLDCGSKRQINLPLQSIYPGVRISTLGELFSFVECADPQYHIRWDIESKINPVHENQTRSPQDFVSKQHEIFVNSPYRNSITYQSFDWRTLIAMKALDRSIPTSALVDLETVLTSDNKTSPWLAGIRLDDFAGEMEIQIASAAHSIGADILSPADIASDPTLPDYIPFTNRSMVDYAHHLGMLVKPWTVNRLSIAEQLLDWNVDGIITDYPNMVRRLLVQRRNWPVAPKYPKKRVSECLNQHLKKARPLMGVSSV</sequence>
<dbReference type="Pfam" id="PF03009">
    <property type="entry name" value="GDPD"/>
    <property type="match status" value="1"/>
</dbReference>
<reference evidence="2 3" key="1">
    <citation type="journal article" date="2020" name="ISME J.">
        <title>Uncovering the hidden diversity of litter-decomposition mechanisms in mushroom-forming fungi.</title>
        <authorList>
            <person name="Floudas D."/>
            <person name="Bentzer J."/>
            <person name="Ahren D."/>
            <person name="Johansson T."/>
            <person name="Persson P."/>
            <person name="Tunlid A."/>
        </authorList>
    </citation>
    <scope>NUCLEOTIDE SEQUENCE [LARGE SCALE GENOMIC DNA]</scope>
    <source>
        <strain evidence="2 3">CBS 406.79</strain>
    </source>
</reference>
<comment type="caution">
    <text evidence="2">The sequence shown here is derived from an EMBL/GenBank/DDBJ whole genome shotgun (WGS) entry which is preliminary data.</text>
</comment>
<dbReference type="InterPro" id="IPR017946">
    <property type="entry name" value="PLC-like_Pdiesterase_TIM-brl"/>
</dbReference>
<evidence type="ECO:0000313" key="2">
    <source>
        <dbReference type="EMBL" id="KAF5384048.1"/>
    </source>
</evidence>
<protein>
    <recommendedName>
        <fullName evidence="1">GP-PDE domain-containing protein</fullName>
    </recommendedName>
</protein>
<dbReference type="AlphaFoldDB" id="A0A8H5HIL4"/>
<dbReference type="PANTHER" id="PTHR46211:SF14">
    <property type="entry name" value="GLYCEROPHOSPHODIESTER PHOSPHODIESTERASE"/>
    <property type="match status" value="1"/>
</dbReference>
<name>A0A8H5HIL4_9AGAR</name>
<keyword evidence="3" id="KW-1185">Reference proteome</keyword>
<dbReference type="PROSITE" id="PS51704">
    <property type="entry name" value="GP_PDE"/>
    <property type="match status" value="1"/>
</dbReference>
<dbReference type="GO" id="GO:0008081">
    <property type="term" value="F:phosphoric diester hydrolase activity"/>
    <property type="evidence" value="ECO:0007669"/>
    <property type="project" value="InterPro"/>
</dbReference>
<evidence type="ECO:0000313" key="3">
    <source>
        <dbReference type="Proteomes" id="UP000518752"/>
    </source>
</evidence>
<proteinExistence type="predicted"/>
<dbReference type="Proteomes" id="UP000518752">
    <property type="component" value="Unassembled WGS sequence"/>
</dbReference>
<dbReference type="PANTHER" id="PTHR46211">
    <property type="entry name" value="GLYCEROPHOSPHORYL DIESTER PHOSPHODIESTERASE"/>
    <property type="match status" value="1"/>
</dbReference>
<dbReference type="EMBL" id="JAACJN010000045">
    <property type="protein sequence ID" value="KAF5384048.1"/>
    <property type="molecule type" value="Genomic_DNA"/>
</dbReference>
<dbReference type="InterPro" id="IPR030395">
    <property type="entry name" value="GP_PDE_dom"/>
</dbReference>
<dbReference type="OrthoDB" id="1058301at2759"/>
<dbReference type="GO" id="GO:0006629">
    <property type="term" value="P:lipid metabolic process"/>
    <property type="evidence" value="ECO:0007669"/>
    <property type="project" value="InterPro"/>
</dbReference>
<accession>A0A8H5HIL4</accession>
<organism evidence="2 3">
    <name type="scientific">Collybiopsis confluens</name>
    <dbReference type="NCBI Taxonomy" id="2823264"/>
    <lineage>
        <taxon>Eukaryota</taxon>
        <taxon>Fungi</taxon>
        <taxon>Dikarya</taxon>
        <taxon>Basidiomycota</taxon>
        <taxon>Agaricomycotina</taxon>
        <taxon>Agaricomycetes</taxon>
        <taxon>Agaricomycetidae</taxon>
        <taxon>Agaricales</taxon>
        <taxon>Marasmiineae</taxon>
        <taxon>Omphalotaceae</taxon>
        <taxon>Collybiopsis</taxon>
    </lineage>
</organism>
<dbReference type="SUPFAM" id="SSF51695">
    <property type="entry name" value="PLC-like phosphodiesterases"/>
    <property type="match status" value="1"/>
</dbReference>